<keyword evidence="1" id="KW-0732">Signal</keyword>
<dbReference type="EMBL" id="JAPFCC010000001">
    <property type="protein sequence ID" value="MCW7551565.1"/>
    <property type="molecule type" value="Genomic_DNA"/>
</dbReference>
<dbReference type="InterPro" id="IPR011055">
    <property type="entry name" value="Dup_hybrid_motif"/>
</dbReference>
<dbReference type="PANTHER" id="PTHR21666:SF285">
    <property type="entry name" value="M23 FAMILY METALLOPEPTIDASE"/>
    <property type="match status" value="1"/>
</dbReference>
<keyword evidence="4" id="KW-1185">Reference proteome</keyword>
<sequence length="268" mass="29674">MLIIRKLAVLLLFCSFHVLASGTDTLSSRLKPGGFYVGAVKPETKVQYKDRLIRVSGNGQFIIGFGRDADLQQTFSLIHKDGRSEQISLTLKPREYDIQRINGVKNKYVQPAPEVLQRIRTEARAVSQSRQFDTAGKDFFSGFSQPARGRITGVYGSQRFFNGEPRRPHYGLDFAAPTGKPVIAAADGIVRLADKDLYFSGGTIVIDHGFGISSSYLHLSAISVEKGDTVERGQLIGEIGATGRVTGPHLDWRVNWFEVRLDPALMMQ</sequence>
<evidence type="ECO:0000256" key="1">
    <source>
        <dbReference type="SAM" id="SignalP"/>
    </source>
</evidence>
<feature type="chain" id="PRO_5045563557" evidence="1">
    <location>
        <begin position="21"/>
        <end position="268"/>
    </location>
</feature>
<protein>
    <submittedName>
        <fullName evidence="3">M23 family metallopeptidase</fullName>
    </submittedName>
</protein>
<name>A0ABT3MQB9_9GAMM</name>
<accession>A0ABT3MQB9</accession>
<feature type="domain" description="M23ase beta-sheet core" evidence="2">
    <location>
        <begin position="168"/>
        <end position="263"/>
    </location>
</feature>
<dbReference type="InterPro" id="IPR016047">
    <property type="entry name" value="M23ase_b-sheet_dom"/>
</dbReference>
<comment type="caution">
    <text evidence="3">The sequence shown here is derived from an EMBL/GenBank/DDBJ whole genome shotgun (WGS) entry which is preliminary data.</text>
</comment>
<feature type="signal peptide" evidence="1">
    <location>
        <begin position="1"/>
        <end position="20"/>
    </location>
</feature>
<dbReference type="Proteomes" id="UP001209854">
    <property type="component" value="Unassembled WGS sequence"/>
</dbReference>
<dbReference type="RefSeq" id="WP_262566610.1">
    <property type="nucleotide sequence ID" value="NZ_JAPFCC010000001.1"/>
</dbReference>
<dbReference type="PANTHER" id="PTHR21666">
    <property type="entry name" value="PEPTIDASE-RELATED"/>
    <property type="match status" value="1"/>
</dbReference>
<dbReference type="InterPro" id="IPR050570">
    <property type="entry name" value="Cell_wall_metabolism_enzyme"/>
</dbReference>
<proteinExistence type="predicted"/>
<organism evidence="3 4">
    <name type="scientific">Endozoicomonas gorgoniicola</name>
    <dbReference type="NCBI Taxonomy" id="1234144"/>
    <lineage>
        <taxon>Bacteria</taxon>
        <taxon>Pseudomonadati</taxon>
        <taxon>Pseudomonadota</taxon>
        <taxon>Gammaproteobacteria</taxon>
        <taxon>Oceanospirillales</taxon>
        <taxon>Endozoicomonadaceae</taxon>
        <taxon>Endozoicomonas</taxon>
    </lineage>
</organism>
<dbReference type="SUPFAM" id="SSF51261">
    <property type="entry name" value="Duplicated hybrid motif"/>
    <property type="match status" value="1"/>
</dbReference>
<reference evidence="3 4" key="1">
    <citation type="submission" date="2022-10" db="EMBL/GenBank/DDBJ databases">
        <title>High-quality genome sequences of two octocoral-associated bacteria, Endozoicomonas euniceicola EF212 and Endozoicomonas gorgoniicola PS125.</title>
        <authorList>
            <person name="Chiou Y.-J."/>
            <person name="Chen Y.-H."/>
        </authorList>
    </citation>
    <scope>NUCLEOTIDE SEQUENCE [LARGE SCALE GENOMIC DNA]</scope>
    <source>
        <strain evidence="3 4">PS125</strain>
    </source>
</reference>
<evidence type="ECO:0000259" key="2">
    <source>
        <dbReference type="Pfam" id="PF01551"/>
    </source>
</evidence>
<evidence type="ECO:0000313" key="3">
    <source>
        <dbReference type="EMBL" id="MCW7551565.1"/>
    </source>
</evidence>
<evidence type="ECO:0000313" key="4">
    <source>
        <dbReference type="Proteomes" id="UP001209854"/>
    </source>
</evidence>
<dbReference type="Gene3D" id="2.70.70.10">
    <property type="entry name" value="Glucose Permease (Domain IIA)"/>
    <property type="match status" value="1"/>
</dbReference>
<gene>
    <name evidence="3" type="ORF">NX722_02670</name>
</gene>
<dbReference type="Pfam" id="PF01551">
    <property type="entry name" value="Peptidase_M23"/>
    <property type="match status" value="1"/>
</dbReference>
<dbReference type="CDD" id="cd12797">
    <property type="entry name" value="M23_peptidase"/>
    <property type="match status" value="1"/>
</dbReference>